<dbReference type="HAMAP" id="MF_01038">
    <property type="entry name" value="GpmI"/>
    <property type="match status" value="1"/>
</dbReference>
<dbReference type="Gene3D" id="3.40.720.10">
    <property type="entry name" value="Alkaline Phosphatase, subunit A"/>
    <property type="match status" value="1"/>
</dbReference>
<feature type="binding site" evidence="9 12">
    <location>
        <begin position="154"/>
        <end position="155"/>
    </location>
    <ligand>
        <name>substrate</name>
    </ligand>
</feature>
<evidence type="ECO:0000256" key="10">
    <source>
        <dbReference type="NCBIfam" id="TIGR01307"/>
    </source>
</evidence>
<dbReference type="Pfam" id="PF01676">
    <property type="entry name" value="Metalloenzyme"/>
    <property type="match status" value="1"/>
</dbReference>
<dbReference type="PANTHER" id="PTHR31637:SF0">
    <property type="entry name" value="2,3-BISPHOSPHOGLYCERATE-INDEPENDENT PHOSPHOGLYCERATE MUTASE"/>
    <property type="match status" value="1"/>
</dbReference>
<keyword evidence="17" id="KW-1185">Reference proteome</keyword>
<feature type="binding site" evidence="9 13">
    <location>
        <position position="64"/>
    </location>
    <ligand>
        <name>Mn(2+)</name>
        <dbReference type="ChEBI" id="CHEBI:29035"/>
        <label>2</label>
    </ligand>
</feature>
<dbReference type="SUPFAM" id="SSF64158">
    <property type="entry name" value="2,3-Bisphosphoglycerate-independent phosphoglycerate mutase, substrate-binding domain"/>
    <property type="match status" value="1"/>
</dbReference>
<comment type="catalytic activity">
    <reaction evidence="1 9">
        <text>(2R)-2-phosphoglycerate = (2R)-3-phosphoglycerate</text>
        <dbReference type="Rhea" id="RHEA:15901"/>
        <dbReference type="ChEBI" id="CHEBI:58272"/>
        <dbReference type="ChEBI" id="CHEBI:58289"/>
        <dbReference type="EC" id="5.4.2.12"/>
    </reaction>
</comment>
<dbReference type="UniPathway" id="UPA00109">
    <property type="reaction ID" value="UER00186"/>
</dbReference>
<dbReference type="InterPro" id="IPR011258">
    <property type="entry name" value="BPG-indep_PGM_N"/>
</dbReference>
<evidence type="ECO:0000256" key="6">
    <source>
        <dbReference type="ARBA" id="ARBA00023152"/>
    </source>
</evidence>
<feature type="binding site" evidence="9 12">
    <location>
        <position position="125"/>
    </location>
    <ligand>
        <name>substrate</name>
    </ligand>
</feature>
<dbReference type="FunFam" id="3.40.1450.10:FF:000002">
    <property type="entry name" value="2,3-bisphosphoglycerate-independent phosphoglycerate mutase"/>
    <property type="match status" value="1"/>
</dbReference>
<keyword evidence="5 9" id="KW-0479">Metal-binding</keyword>
<keyword evidence="6 9" id="KW-0324">Glycolysis</keyword>
<feature type="binding site" evidence="9 13">
    <location>
        <position position="431"/>
    </location>
    <ligand>
        <name>Mn(2+)</name>
        <dbReference type="ChEBI" id="CHEBI:29035"/>
        <label>2</label>
    </ligand>
</feature>
<dbReference type="HOGENOM" id="CLU_026099_2_0_5"/>
<dbReference type="OrthoDB" id="9800863at2"/>
<feature type="domain" description="Metalloenzyme" evidence="14">
    <location>
        <begin position="7"/>
        <end position="486"/>
    </location>
</feature>
<feature type="binding site" evidence="9 12">
    <location>
        <position position="181"/>
    </location>
    <ligand>
        <name>substrate</name>
    </ligand>
</feature>
<comment type="pathway">
    <text evidence="3 9">Carbohydrate degradation; glycolysis; pyruvate from D-glyceraldehyde 3-phosphate: step 3/5.</text>
</comment>
<name>F7XVP0_MIDMI</name>
<dbReference type="GO" id="GO:0030145">
    <property type="term" value="F:manganese ion binding"/>
    <property type="evidence" value="ECO:0007669"/>
    <property type="project" value="UniProtKB-UniRule"/>
</dbReference>
<evidence type="ECO:0000313" key="16">
    <source>
        <dbReference type="EMBL" id="AEI88739.1"/>
    </source>
</evidence>
<evidence type="ECO:0000259" key="14">
    <source>
        <dbReference type="Pfam" id="PF01676"/>
    </source>
</evidence>
<keyword evidence="7 9" id="KW-0464">Manganese</keyword>
<feature type="binding site" evidence="9 13">
    <location>
        <position position="389"/>
    </location>
    <ligand>
        <name>Mn(2+)</name>
        <dbReference type="ChEBI" id="CHEBI:29035"/>
        <label>1</label>
    </ligand>
</feature>
<evidence type="ECO:0000256" key="1">
    <source>
        <dbReference type="ARBA" id="ARBA00000370"/>
    </source>
</evidence>
<reference evidence="16 17" key="1">
    <citation type="journal article" date="2011" name="Mol. Biol. Evol.">
        <title>Phylogenomic evidence for the presence of a flagellum and cbb3 oxidase in the free-living mitochondrial ancestor.</title>
        <authorList>
            <person name="Sassera D."/>
            <person name="Lo N."/>
            <person name="Epis S."/>
            <person name="D'Auria G."/>
            <person name="Montagna M."/>
            <person name="Comandatore F."/>
            <person name="Horner D."/>
            <person name="Pereto J."/>
            <person name="Luciano A.M."/>
            <person name="Franciosi F."/>
            <person name="Ferri E."/>
            <person name="Crotti E."/>
            <person name="Bazzocchi C."/>
            <person name="Daffonchio D."/>
            <person name="Sacchi L."/>
            <person name="Moya A."/>
            <person name="Latorre A."/>
            <person name="Bandi C."/>
        </authorList>
    </citation>
    <scope>NUCLEOTIDE SEQUENCE [LARGE SCALE GENOMIC DNA]</scope>
    <source>
        <strain evidence="16 17">IricVA</strain>
    </source>
</reference>
<feature type="binding site" evidence="9 12">
    <location>
        <position position="187"/>
    </location>
    <ligand>
        <name>substrate</name>
    </ligand>
</feature>
<dbReference type="STRING" id="696127.midi_00432"/>
<dbReference type="Pfam" id="PF06415">
    <property type="entry name" value="iPGM_N"/>
    <property type="match status" value="1"/>
</dbReference>
<evidence type="ECO:0000256" key="3">
    <source>
        <dbReference type="ARBA" id="ARBA00004798"/>
    </source>
</evidence>
<sequence>MSEYLGPMLLCILDGWGYSRQYEHNAIAQARLPFFSDALKTRPVSLLDASGTAVGLPTGQMGNSEVGHMTIGSGRVILQDLERINAAIAKEELASNKVIENTIDYLKLNNKACHLIGLASDGGVHSHIKHFLECAKLIRNQNIKVFIHIITDGRDTPPKSAVKYINTFVEQGFNIASISGRFYAMDRDKRFERTEKYYKALVGAEAKKFFTPFDIVKNYQSDEFIEPHVATDYYGMSKNDCIFMINFRADRVRQIMLALLEPDFRDFQTRNLNLKGLGMTSYSNKIDEFMDVVFPKQSVRNTLGEVIAKNNLKQLRMAETEKYAHVTHFFNGGKEEPYDQEDRIMIPSPKVLTYDICPEMAAYELTEQLIERIKRKGYGFICVNFANADMVGHTANMSATIKACEAIDVCLARISKVVEEQNGDIFITADHGNAEQLFDSATNQRHTAHTINKVPLIYFGNQNIRLGGVGQLRDIAPTILNIMKVEVPKEMTGVSLVRGGVSGYRDRF</sequence>
<dbReference type="GO" id="GO:0016874">
    <property type="term" value="F:ligase activity"/>
    <property type="evidence" value="ECO:0007669"/>
    <property type="project" value="UniProtKB-KW"/>
</dbReference>
<dbReference type="GO" id="GO:0004619">
    <property type="term" value="F:phosphoglycerate mutase activity"/>
    <property type="evidence" value="ECO:0007669"/>
    <property type="project" value="UniProtKB-UniRule"/>
</dbReference>
<dbReference type="KEGG" id="mmn:midi_00432"/>
<evidence type="ECO:0000256" key="13">
    <source>
        <dbReference type="PIRSR" id="PIRSR001492-3"/>
    </source>
</evidence>
<proteinExistence type="inferred from homology"/>
<gene>
    <name evidence="16" type="primary">murD</name>
    <name evidence="9" type="synonym">gpmI</name>
    <name evidence="16" type="ordered locus">midi_00432</name>
</gene>
<feature type="binding site" evidence="9 13">
    <location>
        <position position="393"/>
    </location>
    <ligand>
        <name>Mn(2+)</name>
        <dbReference type="ChEBI" id="CHEBI:29035"/>
        <label>1</label>
    </ligand>
</feature>
<keyword evidence="8 9" id="KW-0413">Isomerase</keyword>
<feature type="binding site" evidence="9 12">
    <location>
        <position position="322"/>
    </location>
    <ligand>
        <name>substrate</name>
    </ligand>
</feature>
<dbReference type="SUPFAM" id="SSF53649">
    <property type="entry name" value="Alkaline phosphatase-like"/>
    <property type="match status" value="1"/>
</dbReference>
<dbReference type="CDD" id="cd16010">
    <property type="entry name" value="iPGM"/>
    <property type="match status" value="1"/>
</dbReference>
<dbReference type="Gene3D" id="3.40.1450.10">
    <property type="entry name" value="BPG-independent phosphoglycerate mutase, domain B"/>
    <property type="match status" value="1"/>
</dbReference>
<comment type="cofactor">
    <cofactor evidence="9">
        <name>Mn(2+)</name>
        <dbReference type="ChEBI" id="CHEBI:29035"/>
    </cofactor>
    <text evidence="9">Binds 2 manganese ions per subunit.</text>
</comment>
<evidence type="ECO:0000256" key="11">
    <source>
        <dbReference type="PIRSR" id="PIRSR001492-1"/>
    </source>
</evidence>
<evidence type="ECO:0000256" key="5">
    <source>
        <dbReference type="ARBA" id="ARBA00022723"/>
    </source>
</evidence>
<feature type="binding site" evidence="9 12">
    <location>
        <begin position="248"/>
        <end position="251"/>
    </location>
    <ligand>
        <name>substrate</name>
    </ligand>
</feature>
<dbReference type="EMBL" id="CP002130">
    <property type="protein sequence ID" value="AEI88739.1"/>
    <property type="molecule type" value="Genomic_DNA"/>
</dbReference>
<evidence type="ECO:0000256" key="9">
    <source>
        <dbReference type="HAMAP-Rule" id="MF_01038"/>
    </source>
</evidence>
<dbReference type="GO" id="GO:0006007">
    <property type="term" value="P:glucose catabolic process"/>
    <property type="evidence" value="ECO:0007669"/>
    <property type="project" value="InterPro"/>
</dbReference>
<accession>F7XVP0</accession>
<comment type="similarity">
    <text evidence="4 9">Belongs to the BPG-independent phosphoglycerate mutase family.</text>
</comment>
<evidence type="ECO:0000256" key="8">
    <source>
        <dbReference type="ARBA" id="ARBA00023235"/>
    </source>
</evidence>
<dbReference type="InterPro" id="IPR017850">
    <property type="entry name" value="Alkaline_phosphatase_core_sf"/>
</dbReference>
<keyword evidence="16" id="KW-0436">Ligase</keyword>
<evidence type="ECO:0000256" key="7">
    <source>
        <dbReference type="ARBA" id="ARBA00023211"/>
    </source>
</evidence>
<comment type="subunit">
    <text evidence="9">Monomer.</text>
</comment>
<evidence type="ECO:0000256" key="4">
    <source>
        <dbReference type="ARBA" id="ARBA00008819"/>
    </source>
</evidence>
<evidence type="ECO:0000256" key="12">
    <source>
        <dbReference type="PIRSR" id="PIRSR001492-2"/>
    </source>
</evidence>
<evidence type="ECO:0000313" key="17">
    <source>
        <dbReference type="Proteomes" id="UP000006639"/>
    </source>
</evidence>
<dbReference type="InterPro" id="IPR036646">
    <property type="entry name" value="PGAM_B_sf"/>
</dbReference>
<feature type="binding site" evidence="9 13">
    <location>
        <position position="449"/>
    </location>
    <ligand>
        <name>Mn(2+)</name>
        <dbReference type="ChEBI" id="CHEBI:29035"/>
        <label>1</label>
    </ligand>
</feature>
<dbReference type="PIRSF" id="PIRSF001492">
    <property type="entry name" value="IPGAM"/>
    <property type="match status" value="1"/>
</dbReference>
<dbReference type="InterPro" id="IPR005995">
    <property type="entry name" value="Pgm_bpd_ind"/>
</dbReference>
<dbReference type="EC" id="5.4.2.12" evidence="9 10"/>
<feature type="binding site" evidence="9 13">
    <location>
        <position position="430"/>
    </location>
    <ligand>
        <name>Mn(2+)</name>
        <dbReference type="ChEBI" id="CHEBI:29035"/>
        <label>2</label>
    </ligand>
</feature>
<dbReference type="GO" id="GO:0005829">
    <property type="term" value="C:cytosol"/>
    <property type="evidence" value="ECO:0007669"/>
    <property type="project" value="TreeGrafter"/>
</dbReference>
<dbReference type="AlphaFoldDB" id="F7XVP0"/>
<dbReference type="InterPro" id="IPR006124">
    <property type="entry name" value="Metalloenzyme"/>
</dbReference>
<organism evidence="16 17">
    <name type="scientific">Midichloria mitochondrii (strain IricVA)</name>
    <dbReference type="NCBI Taxonomy" id="696127"/>
    <lineage>
        <taxon>Bacteria</taxon>
        <taxon>Pseudomonadati</taxon>
        <taxon>Pseudomonadota</taxon>
        <taxon>Alphaproteobacteria</taxon>
        <taxon>Rickettsiales</taxon>
        <taxon>Candidatus Midichloriaceae</taxon>
        <taxon>Candidatus Midichloria</taxon>
    </lineage>
</organism>
<dbReference type="NCBIfam" id="TIGR01307">
    <property type="entry name" value="pgm_bpd_ind"/>
    <property type="match status" value="1"/>
</dbReference>
<feature type="binding site" evidence="9 13">
    <location>
        <position position="14"/>
    </location>
    <ligand>
        <name>Mn(2+)</name>
        <dbReference type="ChEBI" id="CHEBI:29035"/>
        <label>2</label>
    </ligand>
</feature>
<dbReference type="GO" id="GO:0006096">
    <property type="term" value="P:glycolytic process"/>
    <property type="evidence" value="ECO:0007669"/>
    <property type="project" value="UniProtKB-UniRule"/>
</dbReference>
<feature type="active site" description="Phosphoserine intermediate" evidence="9 11">
    <location>
        <position position="64"/>
    </location>
</feature>
<comment type="function">
    <text evidence="2 9">Catalyzes the interconversion of 2-phosphoglycerate and 3-phosphoglycerate.</text>
</comment>
<dbReference type="Proteomes" id="UP000006639">
    <property type="component" value="Chromosome"/>
</dbReference>
<feature type="domain" description="BPG-independent PGAM N-terminal" evidence="15">
    <location>
        <begin position="84"/>
        <end position="283"/>
    </location>
</feature>
<evidence type="ECO:0000259" key="15">
    <source>
        <dbReference type="Pfam" id="PF06415"/>
    </source>
</evidence>
<dbReference type="PANTHER" id="PTHR31637">
    <property type="entry name" value="2,3-BISPHOSPHOGLYCERATE-INDEPENDENT PHOSPHOGLYCERATE MUTASE"/>
    <property type="match status" value="1"/>
</dbReference>
<protein>
    <recommendedName>
        <fullName evidence="9 10">2,3-bisphosphoglycerate-independent phosphoglycerate mutase</fullName>
        <shortName evidence="9">BPG-independent PGAM</shortName>
        <shortName evidence="9">Phosphoglyceromutase</shortName>
        <shortName evidence="9">iPGM</shortName>
        <ecNumber evidence="9 10">5.4.2.12</ecNumber>
    </recommendedName>
</protein>
<evidence type="ECO:0000256" key="2">
    <source>
        <dbReference type="ARBA" id="ARBA00002315"/>
    </source>
</evidence>